<dbReference type="Proteomes" id="UP000064249">
    <property type="component" value="Unassembled WGS sequence"/>
</dbReference>
<dbReference type="PANTHER" id="PTHR34475">
    <property type="match status" value="1"/>
</dbReference>
<evidence type="ECO:0000256" key="1">
    <source>
        <dbReference type="SAM" id="MobiDB-lite"/>
    </source>
</evidence>
<evidence type="ECO:0000313" key="4">
    <source>
        <dbReference type="EMBL" id="KUK45715.1"/>
    </source>
</evidence>
<keyword evidence="2" id="KW-0812">Transmembrane</keyword>
<evidence type="ECO:0000259" key="3">
    <source>
        <dbReference type="SMART" id="SM00530"/>
    </source>
</evidence>
<dbReference type="Pfam" id="PF13464">
    <property type="entry name" value="RodZ_C"/>
    <property type="match status" value="1"/>
</dbReference>
<evidence type="ECO:0000256" key="2">
    <source>
        <dbReference type="SAM" id="Phobius"/>
    </source>
</evidence>
<dbReference type="InterPro" id="IPR001387">
    <property type="entry name" value="Cro/C1-type_HTH"/>
</dbReference>
<keyword evidence="2" id="KW-1133">Transmembrane helix</keyword>
<name>A0A117LGD9_9CHLR</name>
<dbReference type="Pfam" id="PF13413">
    <property type="entry name" value="HTH_25"/>
    <property type="match status" value="2"/>
</dbReference>
<dbReference type="PANTHER" id="PTHR34475:SF1">
    <property type="entry name" value="CYTOSKELETON PROTEIN RODZ"/>
    <property type="match status" value="1"/>
</dbReference>
<feature type="transmembrane region" description="Helical" evidence="2">
    <location>
        <begin position="266"/>
        <end position="289"/>
    </location>
</feature>
<keyword evidence="2" id="KW-0472">Membrane</keyword>
<dbReference type="Gene3D" id="1.10.260.40">
    <property type="entry name" value="lambda repressor-like DNA-binding domains"/>
    <property type="match status" value="2"/>
</dbReference>
<reference evidence="4 5" key="1">
    <citation type="journal article" date="2015" name="MBio">
        <title>Genome-Resolved Metagenomic Analysis Reveals Roles for Candidate Phyla and Other Microbial Community Members in Biogeochemical Transformations in Oil Reservoirs.</title>
        <authorList>
            <person name="Hu P."/>
            <person name="Tom L."/>
            <person name="Singh A."/>
            <person name="Thomas B.C."/>
            <person name="Baker B.J."/>
            <person name="Piceno Y.M."/>
            <person name="Andersen G.L."/>
            <person name="Banfield J.F."/>
        </authorList>
    </citation>
    <scope>NUCLEOTIDE SEQUENCE [LARGE SCALE GENOMIC DNA]</scope>
    <source>
        <strain evidence="4">46_16</strain>
    </source>
</reference>
<dbReference type="SUPFAM" id="SSF47413">
    <property type="entry name" value="lambda repressor-like DNA-binding domains"/>
    <property type="match status" value="2"/>
</dbReference>
<dbReference type="CDD" id="cd00093">
    <property type="entry name" value="HTH_XRE"/>
    <property type="match status" value="1"/>
</dbReference>
<dbReference type="EMBL" id="LGFU01000178">
    <property type="protein sequence ID" value="KUK45715.1"/>
    <property type="molecule type" value="Genomic_DNA"/>
</dbReference>
<dbReference type="InterPro" id="IPR010982">
    <property type="entry name" value="Lambda_DNA-bd_dom_sf"/>
</dbReference>
<feature type="region of interest" description="Disordered" evidence="1">
    <location>
        <begin position="440"/>
        <end position="473"/>
    </location>
</feature>
<dbReference type="GO" id="GO:0003677">
    <property type="term" value="F:DNA binding"/>
    <property type="evidence" value="ECO:0007669"/>
    <property type="project" value="UniProtKB-KW"/>
</dbReference>
<comment type="caution">
    <text evidence="4">The sequence shown here is derived from an EMBL/GenBank/DDBJ whole genome shotgun (WGS) entry which is preliminary data.</text>
</comment>
<evidence type="ECO:0000313" key="5">
    <source>
        <dbReference type="Proteomes" id="UP000064249"/>
    </source>
</evidence>
<feature type="domain" description="HTH cro/C1-type" evidence="3">
    <location>
        <begin position="165"/>
        <end position="226"/>
    </location>
</feature>
<proteinExistence type="predicted"/>
<sequence>MSQTPGQKLKQIRESLGISLEEIAQKTRIRLNYLEAIEADDDEAMPSRVHKRGFLRLYAAELGIRLEELQINASYQGTAKDTSKVSEDLSAPQDEATIHENEIEQYLDSDDEEAIEEEISQDPEEASHPKIKLRETNIPNFEPRAQPETKKTEHATAIFKAIGAKLQARRRLLSLSYEDLADHLHIRQPFLEALDAGDFDALPSPVQARGMLANYAEFLNLDVDAILLEYADGLQVKRLEKQNQEDSQNKKTAKELSPTRLRLKNFFSLDLLVIAGLFLGFAGFLVWGVNRIMNTDNPNIEATDIPEVADVLLATGSPTPQITMTADGDQLDEEIIETSEIEPTPIFTPLPGNNQINIVIIPRQRTWVQITADGQITFEGRLISGNVYDFSGDDSVEILTGNAGALQIYFNDQDMGSPGLIGQVINLVFTESGLVLPTPTNTPTITETPRPTPSPTATATPTQTRMPTLTPTE</sequence>
<dbReference type="InterPro" id="IPR025194">
    <property type="entry name" value="RodZ-like_C"/>
</dbReference>
<organism evidence="4 5">
    <name type="scientific">Anaerolinea thermophila</name>
    <dbReference type="NCBI Taxonomy" id="167964"/>
    <lineage>
        <taxon>Bacteria</taxon>
        <taxon>Bacillati</taxon>
        <taxon>Chloroflexota</taxon>
        <taxon>Anaerolineae</taxon>
        <taxon>Anaerolineales</taxon>
        <taxon>Anaerolineaceae</taxon>
        <taxon>Anaerolinea</taxon>
    </lineage>
</organism>
<dbReference type="SMART" id="SM00530">
    <property type="entry name" value="HTH_XRE"/>
    <property type="match status" value="2"/>
</dbReference>
<gene>
    <name evidence="4" type="ORF">XD73_1410</name>
</gene>
<keyword evidence="4" id="KW-0238">DNA-binding</keyword>
<dbReference type="InterPro" id="IPR050400">
    <property type="entry name" value="Bact_Cytoskel_RodZ"/>
</dbReference>
<dbReference type="AlphaFoldDB" id="A0A117LGD9"/>
<accession>A0A117LGD9</accession>
<protein>
    <submittedName>
        <fullName evidence="4">Xre family DNA-binding protein</fullName>
    </submittedName>
</protein>
<feature type="domain" description="HTH cro/C1-type" evidence="3">
    <location>
        <begin position="8"/>
        <end position="69"/>
    </location>
</feature>